<comment type="similarity">
    <text evidence="1 4">Belongs to the glycosyl hydrolase 26 family.</text>
</comment>
<dbReference type="CAZy" id="GH26">
    <property type="family name" value="Glycoside Hydrolase Family 26"/>
</dbReference>
<dbReference type="PROSITE" id="PS51764">
    <property type="entry name" value="GH26"/>
    <property type="match status" value="1"/>
</dbReference>
<dbReference type="KEGG" id="lby:Lbys_2253"/>
<dbReference type="Proteomes" id="UP000007435">
    <property type="component" value="Chromosome"/>
</dbReference>
<dbReference type="EC" id="3.2.1.78" evidence="6"/>
<dbReference type="InterPro" id="IPR000805">
    <property type="entry name" value="Glyco_hydro_26"/>
</dbReference>
<dbReference type="eggNOG" id="COG4124">
    <property type="taxonomic scope" value="Bacteria"/>
</dbReference>
<dbReference type="STRING" id="649349.Lbys_2253"/>
<evidence type="ECO:0000256" key="1">
    <source>
        <dbReference type="ARBA" id="ARBA00007754"/>
    </source>
</evidence>
<dbReference type="GO" id="GO:0006080">
    <property type="term" value="P:substituted mannan metabolic process"/>
    <property type="evidence" value="ECO:0007669"/>
    <property type="project" value="InterPro"/>
</dbReference>
<sequence length="311" mass="36279">MLILILLIFTSCKSISPPSEISSALVTPNPSREAQALIRFLREQYGKKVISGVMTLNSFDEFDRVKKISGKAPAILGMDFMHHGRGYTQWFNEDQILLDAEKHKEQNGITTFMWHWRDPSRKTESFYTSETNFDLSLLQNPQSEEYESIIKDIDYIASFLKRIPHIPILWRPLHEASGTWFWWGAKGPQAYKVLYRLMFERLVHHHQINNLIWVWTAEKNDILWYPGDDVVDIIGTDIYNGSMDEAFVSLQSRYPDKIISLSECGTLPDLNKSKWSWFMCWYGDFVLNNSALWTSILHHPEVITLDKMPKL</sequence>
<feature type="domain" description="GH26" evidence="5">
    <location>
        <begin position="32"/>
        <end position="306"/>
    </location>
</feature>
<dbReference type="EMBL" id="CP002305">
    <property type="protein sequence ID" value="ADQ17930.1"/>
    <property type="molecule type" value="Genomic_DNA"/>
</dbReference>
<evidence type="ECO:0000256" key="3">
    <source>
        <dbReference type="ARBA" id="ARBA00023295"/>
    </source>
</evidence>
<dbReference type="PANTHER" id="PTHR40079:SF4">
    <property type="entry name" value="GH26 DOMAIN-CONTAINING PROTEIN-RELATED"/>
    <property type="match status" value="1"/>
</dbReference>
<dbReference type="PRINTS" id="PR00739">
    <property type="entry name" value="GLHYDRLASE26"/>
</dbReference>
<dbReference type="AlphaFoldDB" id="E4RVN1"/>
<dbReference type="HOGENOM" id="CLU_016930_2_0_10"/>
<organism evidence="6 7">
    <name type="scientific">Leadbetterella byssophila (strain DSM 17132 / JCM 16389 / KACC 11308 / NBRC 106382 / 4M15)</name>
    <dbReference type="NCBI Taxonomy" id="649349"/>
    <lineage>
        <taxon>Bacteria</taxon>
        <taxon>Pseudomonadati</taxon>
        <taxon>Bacteroidota</taxon>
        <taxon>Cytophagia</taxon>
        <taxon>Cytophagales</taxon>
        <taxon>Leadbetterellaceae</taxon>
        <taxon>Leadbetterella</taxon>
    </lineage>
</organism>
<reference key="1">
    <citation type="submission" date="2010-11" db="EMBL/GenBank/DDBJ databases">
        <title>The complete genome of Leadbetterella byssophila DSM 17132.</title>
        <authorList>
            <consortium name="US DOE Joint Genome Institute (JGI-PGF)"/>
            <person name="Lucas S."/>
            <person name="Copeland A."/>
            <person name="Lapidus A."/>
            <person name="Glavina del Rio T."/>
            <person name="Dalin E."/>
            <person name="Tice H."/>
            <person name="Bruce D."/>
            <person name="Goodwin L."/>
            <person name="Pitluck S."/>
            <person name="Kyrpides N."/>
            <person name="Mavromatis K."/>
            <person name="Ivanova N."/>
            <person name="Teshima H."/>
            <person name="Brettin T."/>
            <person name="Detter J.C."/>
            <person name="Han C."/>
            <person name="Tapia R."/>
            <person name="Land M."/>
            <person name="Hauser L."/>
            <person name="Markowitz V."/>
            <person name="Cheng J.-F."/>
            <person name="Hugenholtz P."/>
            <person name="Woyke T."/>
            <person name="Wu D."/>
            <person name="Tindall B."/>
            <person name="Pomrenke H.G."/>
            <person name="Brambilla E."/>
            <person name="Klenk H.-P."/>
            <person name="Eisen J.A."/>
        </authorList>
    </citation>
    <scope>NUCLEOTIDE SEQUENCE [LARGE SCALE GENOMIC DNA]</scope>
    <source>
        <strain>DSM 17132</strain>
    </source>
</reference>
<evidence type="ECO:0000256" key="4">
    <source>
        <dbReference type="PROSITE-ProRule" id="PRU01100"/>
    </source>
</evidence>
<name>E4RVN1_LEAB4</name>
<feature type="active site" description="Proton donor" evidence="4">
    <location>
        <position position="175"/>
    </location>
</feature>
<gene>
    <name evidence="6" type="ordered locus">Lbys_2253</name>
</gene>
<keyword evidence="2 4" id="KW-0378">Hydrolase</keyword>
<dbReference type="SUPFAM" id="SSF51445">
    <property type="entry name" value="(Trans)glycosidases"/>
    <property type="match status" value="1"/>
</dbReference>
<accession>E4RVN1</accession>
<dbReference type="InterPro" id="IPR022790">
    <property type="entry name" value="GH26_dom"/>
</dbReference>
<dbReference type="InterPro" id="IPR017853">
    <property type="entry name" value="GH"/>
</dbReference>
<protein>
    <submittedName>
        <fullName evidence="6">Mannan endo-1,4-beta-mannosidase</fullName>
        <ecNumber evidence="6">3.2.1.78</ecNumber>
    </submittedName>
</protein>
<dbReference type="Gene3D" id="3.20.20.80">
    <property type="entry name" value="Glycosidases"/>
    <property type="match status" value="1"/>
</dbReference>
<reference evidence="6 7" key="2">
    <citation type="journal article" date="2011" name="Stand. Genomic Sci.">
        <title>Complete genome sequence of Leadbetterella byssophila type strain (4M15).</title>
        <authorList>
            <person name="Abt B."/>
            <person name="Teshima H."/>
            <person name="Lucas S."/>
            <person name="Lapidus A."/>
            <person name="Del Rio T.G."/>
            <person name="Nolan M."/>
            <person name="Tice H."/>
            <person name="Cheng J.F."/>
            <person name="Pitluck S."/>
            <person name="Liolios K."/>
            <person name="Pagani I."/>
            <person name="Ivanova N."/>
            <person name="Mavromatis K."/>
            <person name="Pati A."/>
            <person name="Tapia R."/>
            <person name="Han C."/>
            <person name="Goodwin L."/>
            <person name="Chen A."/>
            <person name="Palaniappan K."/>
            <person name="Land M."/>
            <person name="Hauser L."/>
            <person name="Chang Y.J."/>
            <person name="Jeffries C.D."/>
            <person name="Rohde M."/>
            <person name="Goker M."/>
            <person name="Tindall B.J."/>
            <person name="Detter J.C."/>
            <person name="Woyke T."/>
            <person name="Bristow J."/>
            <person name="Eisen J.A."/>
            <person name="Markowitz V."/>
            <person name="Hugenholtz P."/>
            <person name="Klenk H.P."/>
            <person name="Kyrpides N.C."/>
        </authorList>
    </citation>
    <scope>NUCLEOTIDE SEQUENCE [LARGE SCALE GENOMIC DNA]</scope>
    <source>
        <strain evidence="7">DSM 17132 / JCM 16389 / KACC 11308 / NBRC 106382 / 4M15</strain>
    </source>
</reference>
<evidence type="ECO:0000313" key="7">
    <source>
        <dbReference type="Proteomes" id="UP000007435"/>
    </source>
</evidence>
<keyword evidence="3 4" id="KW-0326">Glycosidase</keyword>
<dbReference type="GO" id="GO:0016985">
    <property type="term" value="F:mannan endo-1,4-beta-mannosidase activity"/>
    <property type="evidence" value="ECO:0007669"/>
    <property type="project" value="UniProtKB-EC"/>
</dbReference>
<dbReference type="PANTHER" id="PTHR40079">
    <property type="entry name" value="MANNAN ENDO-1,4-BETA-MANNOSIDASE E-RELATED"/>
    <property type="match status" value="1"/>
</dbReference>
<evidence type="ECO:0000256" key="2">
    <source>
        <dbReference type="ARBA" id="ARBA00022801"/>
    </source>
</evidence>
<proteinExistence type="inferred from homology"/>
<keyword evidence="7" id="KW-1185">Reference proteome</keyword>
<evidence type="ECO:0000259" key="5">
    <source>
        <dbReference type="PROSITE" id="PS51764"/>
    </source>
</evidence>
<dbReference type="Pfam" id="PF02156">
    <property type="entry name" value="Glyco_hydro_26"/>
    <property type="match status" value="1"/>
</dbReference>
<feature type="active site" description="Nucleophile" evidence="4">
    <location>
        <position position="263"/>
    </location>
</feature>
<evidence type="ECO:0000313" key="6">
    <source>
        <dbReference type="EMBL" id="ADQ17930.1"/>
    </source>
</evidence>